<dbReference type="Proteomes" id="UP001589793">
    <property type="component" value="Unassembled WGS sequence"/>
</dbReference>
<dbReference type="PROSITE" id="PS01081">
    <property type="entry name" value="HTH_TETR_1"/>
    <property type="match status" value="1"/>
</dbReference>
<reference evidence="7 8" key="1">
    <citation type="submission" date="2024-09" db="EMBL/GenBank/DDBJ databases">
        <authorList>
            <person name="Sun Q."/>
            <person name="Mori K."/>
        </authorList>
    </citation>
    <scope>NUCLEOTIDE SEQUENCE [LARGE SCALE GENOMIC DNA]</scope>
    <source>
        <strain evidence="7 8">CICC 10874</strain>
    </source>
</reference>
<feature type="DNA-binding region" description="H-T-H motif" evidence="4">
    <location>
        <begin position="76"/>
        <end position="95"/>
    </location>
</feature>
<evidence type="ECO:0000259" key="6">
    <source>
        <dbReference type="PROSITE" id="PS50977"/>
    </source>
</evidence>
<dbReference type="PANTHER" id="PTHR30055:SF238">
    <property type="entry name" value="MYCOFACTOCIN BIOSYNTHESIS TRANSCRIPTIONAL REGULATOR MFTR-RELATED"/>
    <property type="match status" value="1"/>
</dbReference>
<dbReference type="InterPro" id="IPR023772">
    <property type="entry name" value="DNA-bd_HTH_TetR-type_CS"/>
</dbReference>
<keyword evidence="2 4" id="KW-0238">DNA-binding</keyword>
<keyword evidence="8" id="KW-1185">Reference proteome</keyword>
<dbReference type="RefSeq" id="WP_376982219.1">
    <property type="nucleotide sequence ID" value="NZ_JBHLSV010000021.1"/>
</dbReference>
<feature type="domain" description="HTH tetR-type" evidence="6">
    <location>
        <begin position="53"/>
        <end position="113"/>
    </location>
</feature>
<dbReference type="Pfam" id="PF00440">
    <property type="entry name" value="TetR_N"/>
    <property type="match status" value="1"/>
</dbReference>
<evidence type="ECO:0000256" key="5">
    <source>
        <dbReference type="SAM" id="MobiDB-lite"/>
    </source>
</evidence>
<protein>
    <submittedName>
        <fullName evidence="7">TetR/AcrR family transcriptional regulator</fullName>
    </submittedName>
</protein>
<dbReference type="SUPFAM" id="SSF46689">
    <property type="entry name" value="Homeodomain-like"/>
    <property type="match status" value="1"/>
</dbReference>
<name>A0ABV6RE80_9MICO</name>
<comment type="caution">
    <text evidence="7">The sequence shown here is derived from an EMBL/GenBank/DDBJ whole genome shotgun (WGS) entry which is preliminary data.</text>
</comment>
<evidence type="ECO:0000256" key="3">
    <source>
        <dbReference type="ARBA" id="ARBA00023163"/>
    </source>
</evidence>
<evidence type="ECO:0000256" key="1">
    <source>
        <dbReference type="ARBA" id="ARBA00023015"/>
    </source>
</evidence>
<organism evidence="7 8">
    <name type="scientific">Brachybacterium hainanense</name>
    <dbReference type="NCBI Taxonomy" id="1541174"/>
    <lineage>
        <taxon>Bacteria</taxon>
        <taxon>Bacillati</taxon>
        <taxon>Actinomycetota</taxon>
        <taxon>Actinomycetes</taxon>
        <taxon>Micrococcales</taxon>
        <taxon>Dermabacteraceae</taxon>
        <taxon>Brachybacterium</taxon>
    </lineage>
</organism>
<dbReference type="InterPro" id="IPR009057">
    <property type="entry name" value="Homeodomain-like_sf"/>
</dbReference>
<gene>
    <name evidence="7" type="ORF">ACFFF6_15165</name>
</gene>
<feature type="region of interest" description="Disordered" evidence="5">
    <location>
        <begin position="1"/>
        <end position="52"/>
    </location>
</feature>
<dbReference type="InterPro" id="IPR001647">
    <property type="entry name" value="HTH_TetR"/>
</dbReference>
<proteinExistence type="predicted"/>
<accession>A0ABV6RE80</accession>
<dbReference type="PANTHER" id="PTHR30055">
    <property type="entry name" value="HTH-TYPE TRANSCRIPTIONAL REGULATOR RUTR"/>
    <property type="match status" value="1"/>
</dbReference>
<evidence type="ECO:0000256" key="2">
    <source>
        <dbReference type="ARBA" id="ARBA00023125"/>
    </source>
</evidence>
<sequence>MTDVRDTPEANASEPPSEAGAQQSTVPAPTSDPAGSDASPPRLPAGLRAQKKRQARIAMHRAALELVAEHGYAQVTVEMIARQAGVSTRTFFNYWVTKDAAIVGLLAGESDELVAHLREELALRPVGEALRTVLRAHLEAIPSEPDLRDLKKEIMRREPRLHSLSTGNLLTVQTEMVRAITDVLDGEDAASRAVIAVQICFALTRSAFAISMSRGDDLAAAFDRVLALYDEGRTGI</sequence>
<dbReference type="EMBL" id="JBHLSV010000021">
    <property type="protein sequence ID" value="MFC0675303.1"/>
    <property type="molecule type" value="Genomic_DNA"/>
</dbReference>
<evidence type="ECO:0000313" key="7">
    <source>
        <dbReference type="EMBL" id="MFC0675303.1"/>
    </source>
</evidence>
<dbReference type="PROSITE" id="PS50977">
    <property type="entry name" value="HTH_TETR_2"/>
    <property type="match status" value="1"/>
</dbReference>
<dbReference type="InterPro" id="IPR050109">
    <property type="entry name" value="HTH-type_TetR-like_transc_reg"/>
</dbReference>
<keyword evidence="3" id="KW-0804">Transcription</keyword>
<evidence type="ECO:0000256" key="4">
    <source>
        <dbReference type="PROSITE-ProRule" id="PRU00335"/>
    </source>
</evidence>
<keyword evidence="1" id="KW-0805">Transcription regulation</keyword>
<dbReference type="Gene3D" id="1.10.357.10">
    <property type="entry name" value="Tetracycline Repressor, domain 2"/>
    <property type="match status" value="1"/>
</dbReference>
<evidence type="ECO:0000313" key="8">
    <source>
        <dbReference type="Proteomes" id="UP001589793"/>
    </source>
</evidence>